<keyword evidence="1" id="KW-1133">Transmembrane helix</keyword>
<sequence>MTDYFIRLYQAALKFILPFKEKHLSKTSMYLVFITQYYIYMYSHIFVKKNLDLFSTSKSIKLMDNYINLTICLINILYFL</sequence>
<comment type="caution">
    <text evidence="2">The sequence shown here is derived from an EMBL/GenBank/DDBJ whole genome shotgun (WGS) entry which is preliminary data.</text>
</comment>
<evidence type="ECO:0000256" key="1">
    <source>
        <dbReference type="SAM" id="Phobius"/>
    </source>
</evidence>
<feature type="transmembrane region" description="Helical" evidence="1">
    <location>
        <begin position="59"/>
        <end position="79"/>
    </location>
</feature>
<gene>
    <name evidence="2" type="ORF">V1477_006904</name>
</gene>
<reference evidence="2 3" key="1">
    <citation type="journal article" date="2024" name="Ann. Entomol. Soc. Am.">
        <title>Genomic analyses of the southern and eastern yellowjacket wasps (Hymenoptera: Vespidae) reveal evolutionary signatures of social life.</title>
        <authorList>
            <person name="Catto M.A."/>
            <person name="Caine P.B."/>
            <person name="Orr S.E."/>
            <person name="Hunt B.G."/>
            <person name="Goodisman M.A.D."/>
        </authorList>
    </citation>
    <scope>NUCLEOTIDE SEQUENCE [LARGE SCALE GENOMIC DNA]</scope>
    <source>
        <strain evidence="2">232</strain>
        <tissue evidence="2">Head and thorax</tissue>
    </source>
</reference>
<keyword evidence="1" id="KW-0472">Membrane</keyword>
<proteinExistence type="predicted"/>
<evidence type="ECO:0000313" key="3">
    <source>
        <dbReference type="Proteomes" id="UP001607303"/>
    </source>
</evidence>
<keyword evidence="1" id="KW-0812">Transmembrane</keyword>
<keyword evidence="3" id="KW-1185">Reference proteome</keyword>
<dbReference type="EMBL" id="JAYRBN010000050">
    <property type="protein sequence ID" value="KAL2744362.1"/>
    <property type="molecule type" value="Genomic_DNA"/>
</dbReference>
<dbReference type="AlphaFoldDB" id="A0ABD2CH20"/>
<evidence type="ECO:0000313" key="2">
    <source>
        <dbReference type="EMBL" id="KAL2744362.1"/>
    </source>
</evidence>
<name>A0ABD2CH20_VESMC</name>
<feature type="transmembrane region" description="Helical" evidence="1">
    <location>
        <begin position="28"/>
        <end position="47"/>
    </location>
</feature>
<dbReference type="Proteomes" id="UP001607303">
    <property type="component" value="Unassembled WGS sequence"/>
</dbReference>
<organism evidence="2 3">
    <name type="scientific">Vespula maculifrons</name>
    <name type="common">Eastern yellow jacket</name>
    <name type="synonym">Wasp</name>
    <dbReference type="NCBI Taxonomy" id="7453"/>
    <lineage>
        <taxon>Eukaryota</taxon>
        <taxon>Metazoa</taxon>
        <taxon>Ecdysozoa</taxon>
        <taxon>Arthropoda</taxon>
        <taxon>Hexapoda</taxon>
        <taxon>Insecta</taxon>
        <taxon>Pterygota</taxon>
        <taxon>Neoptera</taxon>
        <taxon>Endopterygota</taxon>
        <taxon>Hymenoptera</taxon>
        <taxon>Apocrita</taxon>
        <taxon>Aculeata</taxon>
        <taxon>Vespoidea</taxon>
        <taxon>Vespidae</taxon>
        <taxon>Vespinae</taxon>
        <taxon>Vespula</taxon>
    </lineage>
</organism>
<accession>A0ABD2CH20</accession>
<protein>
    <submittedName>
        <fullName evidence="2">Uncharacterized protein</fullName>
    </submittedName>
</protein>